<evidence type="ECO:0000256" key="7">
    <source>
        <dbReference type="ARBA" id="ARBA00022723"/>
    </source>
</evidence>
<evidence type="ECO:0000256" key="9">
    <source>
        <dbReference type="ARBA" id="ARBA00022989"/>
    </source>
</evidence>
<dbReference type="InterPro" id="IPR016174">
    <property type="entry name" value="Di-haem_cyt_TM"/>
</dbReference>
<evidence type="ECO:0000313" key="16">
    <source>
        <dbReference type="Proteomes" id="UP001165423"/>
    </source>
</evidence>
<dbReference type="InterPro" id="IPR011577">
    <property type="entry name" value="Cyt_b561_bac/Ni-Hgenase"/>
</dbReference>
<evidence type="ECO:0000256" key="4">
    <source>
        <dbReference type="ARBA" id="ARBA00022475"/>
    </source>
</evidence>
<name>A0ABT0A5T3_9GAMM</name>
<evidence type="ECO:0000256" key="1">
    <source>
        <dbReference type="ARBA" id="ARBA00001970"/>
    </source>
</evidence>
<evidence type="ECO:0000256" key="12">
    <source>
        <dbReference type="ARBA" id="ARBA00037975"/>
    </source>
</evidence>
<feature type="transmembrane region" description="Helical" evidence="13">
    <location>
        <begin position="12"/>
        <end position="31"/>
    </location>
</feature>
<keyword evidence="6 13" id="KW-0812">Transmembrane</keyword>
<evidence type="ECO:0000313" key="15">
    <source>
        <dbReference type="EMBL" id="MCJ0826345.1"/>
    </source>
</evidence>
<protein>
    <submittedName>
        <fullName evidence="15">Cytochrome b</fullName>
    </submittedName>
</protein>
<evidence type="ECO:0000256" key="5">
    <source>
        <dbReference type="ARBA" id="ARBA00022617"/>
    </source>
</evidence>
<evidence type="ECO:0000256" key="3">
    <source>
        <dbReference type="ARBA" id="ARBA00022448"/>
    </source>
</evidence>
<evidence type="ECO:0000256" key="10">
    <source>
        <dbReference type="ARBA" id="ARBA00023004"/>
    </source>
</evidence>
<organism evidence="15 16">
    <name type="scientific">Cognatiluteimonas sedimenti</name>
    <dbReference type="NCBI Taxonomy" id="2927791"/>
    <lineage>
        <taxon>Bacteria</taxon>
        <taxon>Pseudomonadati</taxon>
        <taxon>Pseudomonadota</taxon>
        <taxon>Gammaproteobacteria</taxon>
        <taxon>Lysobacterales</taxon>
        <taxon>Lysobacteraceae</taxon>
        <taxon>Cognatiluteimonas</taxon>
    </lineage>
</organism>
<accession>A0ABT0A5T3</accession>
<evidence type="ECO:0000259" key="14">
    <source>
        <dbReference type="Pfam" id="PF01292"/>
    </source>
</evidence>
<dbReference type="SUPFAM" id="SSF81342">
    <property type="entry name" value="Transmembrane di-heme cytochromes"/>
    <property type="match status" value="1"/>
</dbReference>
<feature type="transmembrane region" description="Helical" evidence="13">
    <location>
        <begin position="151"/>
        <end position="169"/>
    </location>
</feature>
<keyword evidence="7" id="KW-0479">Metal-binding</keyword>
<evidence type="ECO:0000256" key="8">
    <source>
        <dbReference type="ARBA" id="ARBA00022982"/>
    </source>
</evidence>
<keyword evidence="11 13" id="KW-0472">Membrane</keyword>
<evidence type="ECO:0000256" key="2">
    <source>
        <dbReference type="ARBA" id="ARBA00004651"/>
    </source>
</evidence>
<evidence type="ECO:0000256" key="6">
    <source>
        <dbReference type="ARBA" id="ARBA00022692"/>
    </source>
</evidence>
<comment type="subcellular location">
    <subcellularLocation>
        <location evidence="2">Cell membrane</location>
        <topology evidence="2">Multi-pass membrane protein</topology>
    </subcellularLocation>
</comment>
<reference evidence="15 16" key="1">
    <citation type="submission" date="2022-03" db="EMBL/GenBank/DDBJ databases">
        <title>Luteimonas soily sp. nov., a novel bacterium isolated from the soil.</title>
        <authorList>
            <person name="Zhang X."/>
        </authorList>
    </citation>
    <scope>NUCLEOTIDE SEQUENCE [LARGE SCALE GENOMIC DNA]</scope>
    <source>
        <strain evidence="15 16">50</strain>
    </source>
</reference>
<sequence length="179" mass="20301">MNVASVPRYRPALRRLHWLMAVLVLAVYLLVEQRGLFPRGSGGRAAMMQGHYWVGLTIGALAWWRLALRVRGATPPITPPLPQWQAWPSRLLHLALYVFLVAMPLLGLATAWSDGKVLYLPFTGIALPSLLATNRDLAHQLEDLHGSIGEAFYWVIGLHVAAALYHHWWRRDDTLRRML</sequence>
<comment type="caution">
    <text evidence="15">The sequence shown here is derived from an EMBL/GenBank/DDBJ whole genome shotgun (WGS) entry which is preliminary data.</text>
</comment>
<comment type="similarity">
    <text evidence="12">Belongs to the cytochrome b561 family.</text>
</comment>
<keyword evidence="5" id="KW-0349">Heme</keyword>
<keyword evidence="10" id="KW-0408">Iron</keyword>
<dbReference type="Pfam" id="PF01292">
    <property type="entry name" value="Ni_hydr_CYTB"/>
    <property type="match status" value="1"/>
</dbReference>
<proteinExistence type="inferred from homology"/>
<comment type="cofactor">
    <cofactor evidence="1">
        <name>heme b</name>
        <dbReference type="ChEBI" id="CHEBI:60344"/>
    </cofactor>
</comment>
<gene>
    <name evidence="15" type="ORF">MQC88_10350</name>
</gene>
<dbReference type="EMBL" id="JALGCL010000003">
    <property type="protein sequence ID" value="MCJ0826345.1"/>
    <property type="molecule type" value="Genomic_DNA"/>
</dbReference>
<dbReference type="RefSeq" id="WP_243321712.1">
    <property type="nucleotide sequence ID" value="NZ_JALGCL010000003.1"/>
</dbReference>
<feature type="transmembrane region" description="Helical" evidence="13">
    <location>
        <begin position="91"/>
        <end position="112"/>
    </location>
</feature>
<dbReference type="PANTHER" id="PTHR30529">
    <property type="entry name" value="CYTOCHROME B561"/>
    <property type="match status" value="1"/>
</dbReference>
<keyword evidence="9 13" id="KW-1133">Transmembrane helix</keyword>
<dbReference type="PANTHER" id="PTHR30529:SF3">
    <property type="entry name" value="CYTOCHROME B561 HOMOLOG 1"/>
    <property type="match status" value="1"/>
</dbReference>
<dbReference type="Proteomes" id="UP001165423">
    <property type="component" value="Unassembled WGS sequence"/>
</dbReference>
<keyword evidence="16" id="KW-1185">Reference proteome</keyword>
<feature type="transmembrane region" description="Helical" evidence="13">
    <location>
        <begin position="51"/>
        <end position="70"/>
    </location>
</feature>
<dbReference type="InterPro" id="IPR052168">
    <property type="entry name" value="Cytochrome_b561_oxidase"/>
</dbReference>
<evidence type="ECO:0000256" key="11">
    <source>
        <dbReference type="ARBA" id="ARBA00023136"/>
    </source>
</evidence>
<evidence type="ECO:0000256" key="13">
    <source>
        <dbReference type="SAM" id="Phobius"/>
    </source>
</evidence>
<keyword evidence="3" id="KW-0813">Transport</keyword>
<keyword evidence="8" id="KW-0249">Electron transport</keyword>
<keyword evidence="4" id="KW-1003">Cell membrane</keyword>
<feature type="domain" description="Cytochrome b561 bacterial/Ni-hydrogenase" evidence="14">
    <location>
        <begin position="8"/>
        <end position="179"/>
    </location>
</feature>